<dbReference type="Pfam" id="PF00501">
    <property type="entry name" value="AMP-binding"/>
    <property type="match status" value="1"/>
</dbReference>
<accession>A0A5E7UVG2</accession>
<protein>
    <submittedName>
        <fullName evidence="5">Long-chain-fatty-acid--CoA ligase FadD13</fullName>
        <ecNumber evidence="5">6.2.1.3</ecNumber>
    </submittedName>
</protein>
<dbReference type="InterPro" id="IPR042099">
    <property type="entry name" value="ANL_N_sf"/>
</dbReference>
<dbReference type="InterPro" id="IPR050237">
    <property type="entry name" value="ATP-dep_AMP-bd_enzyme"/>
</dbReference>
<reference evidence="5 6" key="1">
    <citation type="submission" date="2019-09" db="EMBL/GenBank/DDBJ databases">
        <authorList>
            <person name="Chandra G."/>
            <person name="Truman W A."/>
        </authorList>
    </citation>
    <scope>NUCLEOTIDE SEQUENCE [LARGE SCALE GENOMIC DNA]</scope>
    <source>
        <strain evidence="5">PS928</strain>
    </source>
</reference>
<evidence type="ECO:0000256" key="2">
    <source>
        <dbReference type="ARBA" id="ARBA00022598"/>
    </source>
</evidence>
<dbReference type="InterPro" id="IPR020845">
    <property type="entry name" value="AMP-binding_CS"/>
</dbReference>
<dbReference type="GO" id="GO:0004467">
    <property type="term" value="F:long-chain fatty acid-CoA ligase activity"/>
    <property type="evidence" value="ECO:0007669"/>
    <property type="project" value="UniProtKB-EC"/>
</dbReference>
<evidence type="ECO:0000313" key="6">
    <source>
        <dbReference type="Proteomes" id="UP000381378"/>
    </source>
</evidence>
<dbReference type="AlphaFoldDB" id="A0A5E7UVG2"/>
<dbReference type="InterPro" id="IPR025110">
    <property type="entry name" value="AMP-bd_C"/>
</dbReference>
<dbReference type="OrthoDB" id="9803968at2"/>
<dbReference type="PANTHER" id="PTHR43767:SF1">
    <property type="entry name" value="NONRIBOSOMAL PEPTIDE SYNTHASE PES1 (EUROFUNG)-RELATED"/>
    <property type="match status" value="1"/>
</dbReference>
<dbReference type="SUPFAM" id="SSF56801">
    <property type="entry name" value="Acetyl-CoA synthetase-like"/>
    <property type="match status" value="1"/>
</dbReference>
<keyword evidence="2 5" id="KW-0436">Ligase</keyword>
<evidence type="ECO:0000256" key="1">
    <source>
        <dbReference type="ARBA" id="ARBA00006432"/>
    </source>
</evidence>
<dbReference type="RefSeq" id="WP_150787206.1">
    <property type="nucleotide sequence ID" value="NZ_CABVJF010000017.1"/>
</dbReference>
<evidence type="ECO:0000313" key="5">
    <source>
        <dbReference type="EMBL" id="VVQ15567.1"/>
    </source>
</evidence>
<dbReference type="InterPro" id="IPR045851">
    <property type="entry name" value="AMP-bd_C_sf"/>
</dbReference>
<dbReference type="Gene3D" id="3.40.50.12780">
    <property type="entry name" value="N-terminal domain of ligase-like"/>
    <property type="match status" value="1"/>
</dbReference>
<dbReference type="EMBL" id="CABVJF010000017">
    <property type="protein sequence ID" value="VVQ15567.1"/>
    <property type="molecule type" value="Genomic_DNA"/>
</dbReference>
<feature type="domain" description="AMP-binding enzyme C-terminal" evidence="4">
    <location>
        <begin position="421"/>
        <end position="496"/>
    </location>
</feature>
<feature type="domain" description="AMP-dependent synthetase/ligase" evidence="3">
    <location>
        <begin position="20"/>
        <end position="371"/>
    </location>
</feature>
<proteinExistence type="inferred from homology"/>
<name>A0A5E7UVG2_PSEFL</name>
<evidence type="ECO:0000259" key="4">
    <source>
        <dbReference type="Pfam" id="PF13193"/>
    </source>
</evidence>
<sequence length="509" mass="56652">MWLHSEIKTLGDIPRYYSRVSPGKIALVDSSVQRSFAELDKRTNRLANFFLQRGLPPESHVAFIGKNSTRYFEALFAANKAACALVPLNWRLAVPELSTVVDDAQIKILLADADSYDLAVALQNECEGSFEVIHFTNQWLDELDGSDADPQLKVYQDQTALLMYTSGTTGKPKGVQLSNLGFDFMRFCEHNEPAYDWKPEDVKMLVMPNFHLVGTGLSVQALYNGATLSIVAAFEPKLVLEAIKRDRPTICALVPTAIQMLIENSPADADFSSFRMIMYAGSPISPALLRQAMQRFGCQFMQFYGATESGGAATLLRPEQHDLDNEQSLKSCGTPLPWIEIDIVSPAGERLPSGEIGEMQIRSPTMFTGYWNNPVATAEVMKNGWYRSGDVGYKDEKGLIYIVDRVKDMIVTGGENVYSVEVEQVLDTHPAVKKSAVIGRPCEKWGEMIVAMIMLEEGVSVTAKELEELCRKKIAGYKVPKEFHMVSSFPLSATGKILKRVMRDEFLAQ</sequence>
<comment type="similarity">
    <text evidence="1">Belongs to the ATP-dependent AMP-binding enzyme family.</text>
</comment>
<dbReference type="Gene3D" id="3.30.300.30">
    <property type="match status" value="1"/>
</dbReference>
<dbReference type="PROSITE" id="PS00455">
    <property type="entry name" value="AMP_BINDING"/>
    <property type="match status" value="1"/>
</dbReference>
<dbReference type="InterPro" id="IPR000873">
    <property type="entry name" value="AMP-dep_synth/lig_dom"/>
</dbReference>
<dbReference type="EC" id="6.2.1.3" evidence="5"/>
<dbReference type="FunFam" id="3.30.300.30:FF:000008">
    <property type="entry name" value="2,3-dihydroxybenzoate-AMP ligase"/>
    <property type="match status" value="1"/>
</dbReference>
<evidence type="ECO:0000259" key="3">
    <source>
        <dbReference type="Pfam" id="PF00501"/>
    </source>
</evidence>
<dbReference type="Pfam" id="PF13193">
    <property type="entry name" value="AMP-binding_C"/>
    <property type="match status" value="1"/>
</dbReference>
<organism evidence="5 6">
    <name type="scientific">Pseudomonas fluorescens</name>
    <dbReference type="NCBI Taxonomy" id="294"/>
    <lineage>
        <taxon>Bacteria</taxon>
        <taxon>Pseudomonadati</taxon>
        <taxon>Pseudomonadota</taxon>
        <taxon>Gammaproteobacteria</taxon>
        <taxon>Pseudomonadales</taxon>
        <taxon>Pseudomonadaceae</taxon>
        <taxon>Pseudomonas</taxon>
    </lineage>
</organism>
<gene>
    <name evidence="5" type="ORF">PS928_04278</name>
</gene>
<dbReference type="Proteomes" id="UP000381378">
    <property type="component" value="Unassembled WGS sequence"/>
</dbReference>
<dbReference type="PANTHER" id="PTHR43767">
    <property type="entry name" value="LONG-CHAIN-FATTY-ACID--COA LIGASE"/>
    <property type="match status" value="1"/>
</dbReference>